<dbReference type="EMBL" id="FPAS01000008">
    <property type="protein sequence ID" value="SFT91286.1"/>
    <property type="molecule type" value="Genomic_DNA"/>
</dbReference>
<dbReference type="RefSeq" id="WP_090253312.1">
    <property type="nucleotide sequence ID" value="NZ_FPAS01000008.1"/>
</dbReference>
<protein>
    <recommendedName>
        <fullName evidence="3">Gliding motility-associated lipoprotein GldD</fullName>
    </recommendedName>
</protein>
<gene>
    <name evidence="1" type="ORF">SAMN05216474_3123</name>
</gene>
<dbReference type="OrthoDB" id="1467051at2"/>
<name>A0A1I7BVQ1_9FLAO</name>
<organism evidence="1 2">
    <name type="scientific">Lishizhenia tianjinensis</name>
    <dbReference type="NCBI Taxonomy" id="477690"/>
    <lineage>
        <taxon>Bacteria</taxon>
        <taxon>Pseudomonadati</taxon>
        <taxon>Bacteroidota</taxon>
        <taxon>Flavobacteriia</taxon>
        <taxon>Flavobacteriales</taxon>
        <taxon>Crocinitomicaceae</taxon>
        <taxon>Lishizhenia</taxon>
    </lineage>
</organism>
<reference evidence="1 2" key="1">
    <citation type="submission" date="2016-10" db="EMBL/GenBank/DDBJ databases">
        <authorList>
            <person name="de Groot N.N."/>
        </authorList>
    </citation>
    <scope>NUCLEOTIDE SEQUENCE [LARGE SCALE GENOMIC DNA]</scope>
    <source>
        <strain evidence="1 2">CGMCC 1.7005</strain>
    </source>
</reference>
<sequence length="191" mass="21635">MKKLIYSLLIAGLVWSCNSESKTDNPTPTAVNTLDLSLYAPLDLTPYQIPTSLYLPNDEQLVGGAVEPEIIHEEDDFSWTIKASRAFELHIEDYGERDALALYKENMGRYDDIHNYEILEDSAQVLVYKQSLKKESTTSVEHYSYHCVGMFTADGINYLISSRKAGYEKPIINVMRTTIAEIARRSEKSAV</sequence>
<keyword evidence="2" id="KW-1185">Reference proteome</keyword>
<proteinExistence type="predicted"/>
<dbReference type="AlphaFoldDB" id="A0A1I7BVQ1"/>
<dbReference type="Proteomes" id="UP000236454">
    <property type="component" value="Unassembled WGS sequence"/>
</dbReference>
<evidence type="ECO:0000313" key="1">
    <source>
        <dbReference type="EMBL" id="SFT91286.1"/>
    </source>
</evidence>
<evidence type="ECO:0008006" key="3">
    <source>
        <dbReference type="Google" id="ProtNLM"/>
    </source>
</evidence>
<accession>A0A1I7BVQ1</accession>
<evidence type="ECO:0000313" key="2">
    <source>
        <dbReference type="Proteomes" id="UP000236454"/>
    </source>
</evidence>